<sequence length="249" mass="27468">SILRSLELDELSRSEGRIVKHDMIYDMAGCHGLSEVHCPAYQEKFDKDVAPIISSLSAETLGTIWVLNCPWFWERLFNTVKSLRTAQVPLKIMDKIHVVHGAGTSDPVVLQRVGAEQLSELCAVQLAEDGDAKAGTVVVSESFERLVAVRPGQRVSWDFEVLPGSTFLGTADVDFHAEAIWDPSGPQQLLPGTIRRELVIQPRKVSSGDGVQKGSFDPISSGILVLTWGNSHSWFRSKSLRFSIHSCDD</sequence>
<keyword evidence="2" id="KW-1185">Reference proteome</keyword>
<dbReference type="SUPFAM" id="SSF52087">
    <property type="entry name" value="CRAL/TRIO domain"/>
    <property type="match status" value="1"/>
</dbReference>
<organism evidence="1 2">
    <name type="scientific">Polarella glacialis</name>
    <name type="common">Dinoflagellate</name>
    <dbReference type="NCBI Taxonomy" id="89957"/>
    <lineage>
        <taxon>Eukaryota</taxon>
        <taxon>Sar</taxon>
        <taxon>Alveolata</taxon>
        <taxon>Dinophyceae</taxon>
        <taxon>Suessiales</taxon>
        <taxon>Suessiaceae</taxon>
        <taxon>Polarella</taxon>
    </lineage>
</organism>
<reference evidence="1" key="1">
    <citation type="submission" date="2021-02" db="EMBL/GenBank/DDBJ databases">
        <authorList>
            <person name="Dougan E. K."/>
            <person name="Rhodes N."/>
            <person name="Thang M."/>
            <person name="Chan C."/>
        </authorList>
    </citation>
    <scope>NUCLEOTIDE SEQUENCE</scope>
</reference>
<dbReference type="Proteomes" id="UP000654075">
    <property type="component" value="Unassembled WGS sequence"/>
</dbReference>
<name>A0A813FY50_POLGL</name>
<gene>
    <name evidence="1" type="ORF">PGLA1383_LOCUS34926</name>
</gene>
<dbReference type="EMBL" id="CAJNNV010026114">
    <property type="protein sequence ID" value="CAE8617263.1"/>
    <property type="molecule type" value="Genomic_DNA"/>
</dbReference>
<evidence type="ECO:0008006" key="3">
    <source>
        <dbReference type="Google" id="ProtNLM"/>
    </source>
</evidence>
<dbReference type="Gene3D" id="2.60.120.680">
    <property type="entry name" value="GOLD domain"/>
    <property type="match status" value="1"/>
</dbReference>
<dbReference type="Gene3D" id="3.40.525.10">
    <property type="entry name" value="CRAL-TRIO lipid binding domain"/>
    <property type="match status" value="1"/>
</dbReference>
<accession>A0A813FY50</accession>
<evidence type="ECO:0000313" key="1">
    <source>
        <dbReference type="EMBL" id="CAE8617263.1"/>
    </source>
</evidence>
<protein>
    <recommendedName>
        <fullName evidence="3">CRAL-TRIO domain-containing protein</fullName>
    </recommendedName>
</protein>
<feature type="non-terminal residue" evidence="1">
    <location>
        <position position="1"/>
    </location>
</feature>
<dbReference type="InterPro" id="IPR036865">
    <property type="entry name" value="CRAL-TRIO_dom_sf"/>
</dbReference>
<evidence type="ECO:0000313" key="2">
    <source>
        <dbReference type="Proteomes" id="UP000654075"/>
    </source>
</evidence>
<dbReference type="InterPro" id="IPR036598">
    <property type="entry name" value="GOLD_dom_sf"/>
</dbReference>
<dbReference type="SUPFAM" id="SSF101576">
    <property type="entry name" value="Supernatant protein factor (SPF), C-terminal domain"/>
    <property type="match status" value="1"/>
</dbReference>
<proteinExistence type="predicted"/>
<comment type="caution">
    <text evidence="1">The sequence shown here is derived from an EMBL/GenBank/DDBJ whole genome shotgun (WGS) entry which is preliminary data.</text>
</comment>
<dbReference type="AlphaFoldDB" id="A0A813FY50"/>